<evidence type="ECO:0000313" key="2">
    <source>
        <dbReference type="Proteomes" id="UP000324800"/>
    </source>
</evidence>
<gene>
    <name evidence="1" type="ORF">EZS28_018207</name>
</gene>
<dbReference type="AlphaFoldDB" id="A0A5J4VV37"/>
<organism evidence="1 2">
    <name type="scientific">Streblomastix strix</name>
    <dbReference type="NCBI Taxonomy" id="222440"/>
    <lineage>
        <taxon>Eukaryota</taxon>
        <taxon>Metamonada</taxon>
        <taxon>Preaxostyla</taxon>
        <taxon>Oxymonadida</taxon>
        <taxon>Streblomastigidae</taxon>
        <taxon>Streblomastix</taxon>
    </lineage>
</organism>
<proteinExistence type="predicted"/>
<evidence type="ECO:0000313" key="1">
    <source>
        <dbReference type="EMBL" id="KAA6386270.1"/>
    </source>
</evidence>
<sequence length="92" mass="10465">MESSYFRTYIADRIPQEEQLTARVLSQSRITFDLRGKLPGRCYKLKVFRKLSQVSTIRIGSFAQVPLLKQGLPSMQQRRAVAATLAMVFTVA</sequence>
<dbReference type="EMBL" id="SNRW01004880">
    <property type="protein sequence ID" value="KAA6386270.1"/>
    <property type="molecule type" value="Genomic_DNA"/>
</dbReference>
<name>A0A5J4VV37_9EUKA</name>
<dbReference type="Proteomes" id="UP000324800">
    <property type="component" value="Unassembled WGS sequence"/>
</dbReference>
<accession>A0A5J4VV37</accession>
<comment type="caution">
    <text evidence="1">The sequence shown here is derived from an EMBL/GenBank/DDBJ whole genome shotgun (WGS) entry which is preliminary data.</text>
</comment>
<protein>
    <submittedName>
        <fullName evidence="1">Uncharacterized protein</fullName>
    </submittedName>
</protein>
<reference evidence="1 2" key="1">
    <citation type="submission" date="2019-03" db="EMBL/GenBank/DDBJ databases">
        <title>Single cell metagenomics reveals metabolic interactions within the superorganism composed of flagellate Streblomastix strix and complex community of Bacteroidetes bacteria on its surface.</title>
        <authorList>
            <person name="Treitli S.C."/>
            <person name="Kolisko M."/>
            <person name="Husnik F."/>
            <person name="Keeling P."/>
            <person name="Hampl V."/>
        </authorList>
    </citation>
    <scope>NUCLEOTIDE SEQUENCE [LARGE SCALE GENOMIC DNA]</scope>
    <source>
        <strain evidence="1">ST1C</strain>
    </source>
</reference>